<organism evidence="1 2">
    <name type="scientific">Escherichia coli DEC2D</name>
    <dbReference type="NCBI Taxonomy" id="868141"/>
    <lineage>
        <taxon>Bacteria</taxon>
        <taxon>Pseudomonadati</taxon>
        <taxon>Pseudomonadota</taxon>
        <taxon>Gammaproteobacteria</taxon>
        <taxon>Enterobacterales</taxon>
        <taxon>Enterobacteriaceae</taxon>
        <taxon>Escherichia</taxon>
    </lineage>
</organism>
<name>A0A828U8W1_ECOLX</name>
<evidence type="ECO:0000313" key="1">
    <source>
        <dbReference type="EMBL" id="EHU48036.1"/>
    </source>
</evidence>
<protein>
    <submittedName>
        <fullName evidence="1">Uncharacterized protein</fullName>
    </submittedName>
</protein>
<accession>A0A828U8W1</accession>
<proteinExistence type="predicted"/>
<dbReference type="EMBL" id="AIFC01000012">
    <property type="protein sequence ID" value="EHU48036.1"/>
    <property type="molecule type" value="Genomic_DNA"/>
</dbReference>
<evidence type="ECO:0000313" key="2">
    <source>
        <dbReference type="Proteomes" id="UP000005272"/>
    </source>
</evidence>
<sequence length="41" mass="4650">MTSPFSPDMANSLHVDDRFLYIVQQAFLPGVPARAIHRGFF</sequence>
<comment type="caution">
    <text evidence="1">The sequence shown here is derived from an EMBL/GenBank/DDBJ whole genome shotgun (WGS) entry which is preliminary data.</text>
</comment>
<dbReference type="Proteomes" id="UP000005272">
    <property type="component" value="Unassembled WGS sequence"/>
</dbReference>
<gene>
    <name evidence="1" type="ORF">ECDEC2D_0414</name>
</gene>
<reference evidence="1 2" key="1">
    <citation type="journal article" date="2012" name="J. Bacteriol.">
        <title>Draft Genome Sequences of the Diarrheagenic Escherichia coli Collection.</title>
        <authorList>
            <person name="Hazen T.H."/>
            <person name="Sahl J.W."/>
            <person name="Redman J.C."/>
            <person name="Morris C.R."/>
            <person name="Daugherty S.C."/>
            <person name="Chibucos M.C."/>
            <person name="Sengamalay N.A."/>
            <person name="Fraser-Liggett C.M."/>
            <person name="Steinsland H."/>
            <person name="Whittam T.S."/>
            <person name="Whittam B."/>
            <person name="Manning S.D."/>
            <person name="Rasko D.A."/>
        </authorList>
    </citation>
    <scope>NUCLEOTIDE SEQUENCE [LARGE SCALE GENOMIC DNA]</scope>
    <source>
        <strain evidence="1 2">DEC2D</strain>
    </source>
</reference>
<dbReference type="AlphaFoldDB" id="A0A828U8W1"/>